<dbReference type="InterPro" id="IPR051911">
    <property type="entry name" value="SDR_oxidoreductase"/>
</dbReference>
<dbReference type="SUPFAM" id="SSF51735">
    <property type="entry name" value="NAD(P)-binding Rossmann-fold domains"/>
    <property type="match status" value="1"/>
</dbReference>
<evidence type="ECO:0000313" key="4">
    <source>
        <dbReference type="EMBL" id="THH13104.1"/>
    </source>
</evidence>
<gene>
    <name evidence="4" type="ORF">EW146_g7084</name>
</gene>
<dbReference type="AlphaFoldDB" id="A0A4S4LLS5"/>
<name>A0A4S4LLS5_9AGAM</name>
<dbReference type="EMBL" id="SGPL01000387">
    <property type="protein sequence ID" value="THH13104.1"/>
    <property type="molecule type" value="Genomic_DNA"/>
</dbReference>
<comment type="similarity">
    <text evidence="1">Belongs to the short-chain dehydrogenases/reductases (SDR) family.</text>
</comment>
<dbReference type="InterPro" id="IPR036291">
    <property type="entry name" value="NAD(P)-bd_dom_sf"/>
</dbReference>
<dbReference type="PANTHER" id="PTHR43976:SF16">
    <property type="entry name" value="SHORT-CHAIN DEHYDROGENASE_REDUCTASE FAMILY PROTEIN"/>
    <property type="match status" value="1"/>
</dbReference>
<evidence type="ECO:0000256" key="2">
    <source>
        <dbReference type="ARBA" id="ARBA00023002"/>
    </source>
</evidence>
<evidence type="ECO:0000256" key="1">
    <source>
        <dbReference type="ARBA" id="ARBA00006484"/>
    </source>
</evidence>
<protein>
    <recommendedName>
        <fullName evidence="6">NAD(P)-binding protein</fullName>
    </recommendedName>
</protein>
<dbReference type="Pfam" id="PF00106">
    <property type="entry name" value="adh_short"/>
    <property type="match status" value="1"/>
</dbReference>
<reference evidence="4 5" key="1">
    <citation type="submission" date="2019-02" db="EMBL/GenBank/DDBJ databases">
        <title>Genome sequencing of the rare red list fungi Bondarzewia mesenterica.</title>
        <authorList>
            <person name="Buettner E."/>
            <person name="Kellner H."/>
        </authorList>
    </citation>
    <scope>NUCLEOTIDE SEQUENCE [LARGE SCALE GENOMIC DNA]</scope>
    <source>
        <strain evidence="4 5">DSM 108281</strain>
    </source>
</reference>
<feature type="compositionally biased region" description="Low complexity" evidence="3">
    <location>
        <begin position="157"/>
        <end position="166"/>
    </location>
</feature>
<dbReference type="PRINTS" id="PR00081">
    <property type="entry name" value="GDHRDH"/>
</dbReference>
<dbReference type="GO" id="GO:0016491">
    <property type="term" value="F:oxidoreductase activity"/>
    <property type="evidence" value="ECO:0007669"/>
    <property type="project" value="UniProtKB-KW"/>
</dbReference>
<proteinExistence type="inferred from homology"/>
<evidence type="ECO:0000256" key="3">
    <source>
        <dbReference type="SAM" id="MobiDB-lite"/>
    </source>
</evidence>
<dbReference type="Gene3D" id="3.40.50.720">
    <property type="entry name" value="NAD(P)-binding Rossmann-like Domain"/>
    <property type="match status" value="1"/>
</dbReference>
<comment type="caution">
    <text evidence="4">The sequence shown here is derived from an EMBL/GenBank/DDBJ whole genome shotgun (WGS) entry which is preliminary data.</text>
</comment>
<sequence>MTDNANDSRVWFITGTSSGLGKALASAVLANGERVVATARNPATLADLKAQYPAEHLLVLALDVTDAGQVTAAFEATKRQFGRLDVVVNMAGYGVIGGIEEVPEEVARKQLEVLFWGPVRIMKEKSIQRDMADASSISRHMADTWASKRGRSTRPGSSVRSPSTWSSTHTVNQKLFDLPPPLHAALEGFTEAFTKEMPPEWNIRGVIVQPGGFDSSFLSNIQMVPPHPAYDENSPGMQLRKMIESVKLMGDVDKAAQVLIKISKEKNPPLRVQLGPDAWYLVSRKARQTFEDAEQWAEVSQGTNLEGYDAKVVLEHLKAAYP</sequence>
<feature type="region of interest" description="Disordered" evidence="3">
    <location>
        <begin position="143"/>
        <end position="166"/>
    </location>
</feature>
<dbReference type="PANTHER" id="PTHR43976">
    <property type="entry name" value="SHORT CHAIN DEHYDROGENASE"/>
    <property type="match status" value="1"/>
</dbReference>
<dbReference type="Proteomes" id="UP000310158">
    <property type="component" value="Unassembled WGS sequence"/>
</dbReference>
<evidence type="ECO:0000313" key="5">
    <source>
        <dbReference type="Proteomes" id="UP000310158"/>
    </source>
</evidence>
<dbReference type="OrthoDB" id="1274115at2759"/>
<dbReference type="InterPro" id="IPR002347">
    <property type="entry name" value="SDR_fam"/>
</dbReference>
<accession>A0A4S4LLS5</accession>
<keyword evidence="5" id="KW-1185">Reference proteome</keyword>
<organism evidence="4 5">
    <name type="scientific">Bondarzewia mesenterica</name>
    <dbReference type="NCBI Taxonomy" id="1095465"/>
    <lineage>
        <taxon>Eukaryota</taxon>
        <taxon>Fungi</taxon>
        <taxon>Dikarya</taxon>
        <taxon>Basidiomycota</taxon>
        <taxon>Agaricomycotina</taxon>
        <taxon>Agaricomycetes</taxon>
        <taxon>Russulales</taxon>
        <taxon>Bondarzewiaceae</taxon>
        <taxon>Bondarzewia</taxon>
    </lineage>
</organism>
<evidence type="ECO:0008006" key="6">
    <source>
        <dbReference type="Google" id="ProtNLM"/>
    </source>
</evidence>
<keyword evidence="2" id="KW-0560">Oxidoreductase</keyword>